<protein>
    <submittedName>
        <fullName evidence="2">Uncharacterized protein</fullName>
    </submittedName>
</protein>
<organism evidence="2 3">
    <name type="scientific">Portunus trituberculatus</name>
    <name type="common">Swimming crab</name>
    <name type="synonym">Neptunus trituberculatus</name>
    <dbReference type="NCBI Taxonomy" id="210409"/>
    <lineage>
        <taxon>Eukaryota</taxon>
        <taxon>Metazoa</taxon>
        <taxon>Ecdysozoa</taxon>
        <taxon>Arthropoda</taxon>
        <taxon>Crustacea</taxon>
        <taxon>Multicrustacea</taxon>
        <taxon>Malacostraca</taxon>
        <taxon>Eumalacostraca</taxon>
        <taxon>Eucarida</taxon>
        <taxon>Decapoda</taxon>
        <taxon>Pleocyemata</taxon>
        <taxon>Brachyura</taxon>
        <taxon>Eubrachyura</taxon>
        <taxon>Portunoidea</taxon>
        <taxon>Portunidae</taxon>
        <taxon>Portuninae</taxon>
        <taxon>Portunus</taxon>
    </lineage>
</organism>
<dbReference type="Proteomes" id="UP000324222">
    <property type="component" value="Unassembled WGS sequence"/>
</dbReference>
<keyword evidence="3" id="KW-1185">Reference proteome</keyword>
<name>A0A5B7DY44_PORTR</name>
<dbReference type="AlphaFoldDB" id="A0A5B7DY44"/>
<feature type="transmembrane region" description="Helical" evidence="1">
    <location>
        <begin position="23"/>
        <end position="46"/>
    </location>
</feature>
<accession>A0A5B7DY44</accession>
<keyword evidence="1" id="KW-1133">Transmembrane helix</keyword>
<keyword evidence="1" id="KW-0472">Membrane</keyword>
<comment type="caution">
    <text evidence="2">The sequence shown here is derived from an EMBL/GenBank/DDBJ whole genome shotgun (WGS) entry which is preliminary data.</text>
</comment>
<gene>
    <name evidence="2" type="ORF">E2C01_019756</name>
</gene>
<keyword evidence="1" id="KW-0812">Transmembrane</keyword>
<dbReference type="EMBL" id="VSRR010001622">
    <property type="protein sequence ID" value="MPC26612.1"/>
    <property type="molecule type" value="Genomic_DNA"/>
</dbReference>
<evidence type="ECO:0000256" key="1">
    <source>
        <dbReference type="SAM" id="Phobius"/>
    </source>
</evidence>
<reference evidence="2 3" key="1">
    <citation type="submission" date="2019-05" db="EMBL/GenBank/DDBJ databases">
        <title>Another draft genome of Portunus trituberculatus and its Hox gene families provides insights of decapod evolution.</title>
        <authorList>
            <person name="Jeong J.-H."/>
            <person name="Song I."/>
            <person name="Kim S."/>
            <person name="Choi T."/>
            <person name="Kim D."/>
            <person name="Ryu S."/>
            <person name="Kim W."/>
        </authorList>
    </citation>
    <scope>NUCLEOTIDE SEQUENCE [LARGE SCALE GENOMIC DNA]</scope>
    <source>
        <tissue evidence="2">Muscle</tissue>
    </source>
</reference>
<proteinExistence type="predicted"/>
<evidence type="ECO:0000313" key="3">
    <source>
        <dbReference type="Proteomes" id="UP000324222"/>
    </source>
</evidence>
<evidence type="ECO:0000313" key="2">
    <source>
        <dbReference type="EMBL" id="MPC26612.1"/>
    </source>
</evidence>
<sequence length="60" mass="6775">MYQSSATDYAMIPALFYQNTGRYLVSAVFCPVSGCPLVGCFLITCWRTRASDARFDWLPL</sequence>